<feature type="compositionally biased region" description="Acidic residues" evidence="2">
    <location>
        <begin position="236"/>
        <end position="247"/>
    </location>
</feature>
<dbReference type="InterPro" id="IPR036047">
    <property type="entry name" value="F-box-like_dom_sf"/>
</dbReference>
<sequence length="586" mass="68154">MEPGRDGSDITPPLSVGIPELDKLPIELIIKICGYLSGSDLCSARLTCRRLAAPGMDVAVRRNPDNGGSPIGKDEAIDLHCSLEIHELSVINTLLTNESVTTRLHKVKIFCVPSTGYEMEKEEAESEEHDENLHIDEMEEEAENDENDENLHLDEMEEEAENDENDENLHLDQIEKLFDRYKDEPMPIVVRLSETLKLLSNMPNVILEFGCTYRKGSATGIPFMLQKRIKRHMTTEQEDVDMEETEHEDSGTTTSESSVSIPCFGPDPSLTLDWALFIFITALNDVDYSHKNVQFVLSGCYSTQYIEGDRQLYSKYQDKWRELHDVTLDCLSHIREGIMTLKSELLRSRIPWSYDMSTKLGRIMRSIEWKFQGWNRWMSDHCVRHDSLRFSIIVQLLYEAAQMSEDVPFRVDHPPHIIEMVYLPYTNIRHLELCDVHFNHHLIAEFLKSVTELTHLEIKRVWQERQGWREVMDYFKTQVGNAELSVWPFLSYLHLEMLSERYALDKTDKRQTEQTLNFTNKLILDSKEKLKREIPRIEKRMRLVHMPGDGIIPEHLLWDVGDEEELNCHVVEFVDDGERGVEEVEC</sequence>
<feature type="coiled-coil region" evidence="1">
    <location>
        <begin position="121"/>
        <end position="173"/>
    </location>
</feature>
<evidence type="ECO:0000313" key="4">
    <source>
        <dbReference type="EMBL" id="PVH97114.1"/>
    </source>
</evidence>
<evidence type="ECO:0000256" key="2">
    <source>
        <dbReference type="SAM" id="MobiDB-lite"/>
    </source>
</evidence>
<accession>A0A2V1DJ29</accession>
<dbReference type="Proteomes" id="UP000244855">
    <property type="component" value="Unassembled WGS sequence"/>
</dbReference>
<feature type="region of interest" description="Disordered" evidence="2">
    <location>
        <begin position="234"/>
        <end position="260"/>
    </location>
</feature>
<name>A0A2V1DJ29_9PLEO</name>
<proteinExistence type="predicted"/>
<dbReference type="Pfam" id="PF12937">
    <property type="entry name" value="F-box-like"/>
    <property type="match status" value="1"/>
</dbReference>
<evidence type="ECO:0000313" key="5">
    <source>
        <dbReference type="Proteomes" id="UP000244855"/>
    </source>
</evidence>
<feature type="compositionally biased region" description="Polar residues" evidence="2">
    <location>
        <begin position="251"/>
        <end position="260"/>
    </location>
</feature>
<dbReference type="Gene3D" id="1.20.1280.50">
    <property type="match status" value="1"/>
</dbReference>
<evidence type="ECO:0000259" key="3">
    <source>
        <dbReference type="PROSITE" id="PS50181"/>
    </source>
</evidence>
<reference evidence="4 5" key="1">
    <citation type="journal article" date="2018" name="Sci. Rep.">
        <title>Comparative genomics provides insights into the lifestyle and reveals functional heterogeneity of dark septate endophytic fungi.</title>
        <authorList>
            <person name="Knapp D.G."/>
            <person name="Nemeth J.B."/>
            <person name="Barry K."/>
            <person name="Hainaut M."/>
            <person name="Henrissat B."/>
            <person name="Johnson J."/>
            <person name="Kuo A."/>
            <person name="Lim J.H.P."/>
            <person name="Lipzen A."/>
            <person name="Nolan M."/>
            <person name="Ohm R.A."/>
            <person name="Tamas L."/>
            <person name="Grigoriev I.V."/>
            <person name="Spatafora J.W."/>
            <person name="Nagy L.G."/>
            <person name="Kovacs G.M."/>
        </authorList>
    </citation>
    <scope>NUCLEOTIDE SEQUENCE [LARGE SCALE GENOMIC DNA]</scope>
    <source>
        <strain evidence="4 5">DSE2036</strain>
    </source>
</reference>
<feature type="domain" description="F-box" evidence="3">
    <location>
        <begin position="18"/>
        <end position="51"/>
    </location>
</feature>
<dbReference type="EMBL" id="KZ805445">
    <property type="protein sequence ID" value="PVH97114.1"/>
    <property type="molecule type" value="Genomic_DNA"/>
</dbReference>
<dbReference type="SUPFAM" id="SSF81383">
    <property type="entry name" value="F-box domain"/>
    <property type="match status" value="1"/>
</dbReference>
<dbReference type="AlphaFoldDB" id="A0A2V1DJ29"/>
<protein>
    <recommendedName>
        <fullName evidence="3">F-box domain-containing protein</fullName>
    </recommendedName>
</protein>
<dbReference type="PROSITE" id="PS50181">
    <property type="entry name" value="FBOX"/>
    <property type="match status" value="1"/>
</dbReference>
<dbReference type="InterPro" id="IPR001810">
    <property type="entry name" value="F-box_dom"/>
</dbReference>
<organism evidence="4 5">
    <name type="scientific">Periconia macrospinosa</name>
    <dbReference type="NCBI Taxonomy" id="97972"/>
    <lineage>
        <taxon>Eukaryota</taxon>
        <taxon>Fungi</taxon>
        <taxon>Dikarya</taxon>
        <taxon>Ascomycota</taxon>
        <taxon>Pezizomycotina</taxon>
        <taxon>Dothideomycetes</taxon>
        <taxon>Pleosporomycetidae</taxon>
        <taxon>Pleosporales</taxon>
        <taxon>Massarineae</taxon>
        <taxon>Periconiaceae</taxon>
        <taxon>Periconia</taxon>
    </lineage>
</organism>
<evidence type="ECO:0000256" key="1">
    <source>
        <dbReference type="SAM" id="Coils"/>
    </source>
</evidence>
<keyword evidence="5" id="KW-1185">Reference proteome</keyword>
<dbReference type="CDD" id="cd09917">
    <property type="entry name" value="F-box_SF"/>
    <property type="match status" value="1"/>
</dbReference>
<keyword evidence="1" id="KW-0175">Coiled coil</keyword>
<gene>
    <name evidence="4" type="ORF">DM02DRAFT_631387</name>
</gene>